<evidence type="ECO:0000259" key="1">
    <source>
        <dbReference type="PROSITE" id="PS50011"/>
    </source>
</evidence>
<sequence>MFNLKLEINTEFDEDEFIANVQQMQQSLDEEQYGHFDEPALVQLTEDDIFTDDIRNETFIAKGGFGSVARAEYGEGNTCIVKTIIVGDGKKEAAKLKELDGIIPTFLGYQEEKKNVKIYMEKCDGSVDYLIKSGYFEGNDVRKMDFVQQVFVLTQTLKESNFAHCDFKAGNIGYIQSEEGMVYKLLDLGSACKLNDAGQGKAGLTTMDFKAPERIAIRSNVYDGHKLDIYAIGGMIFNLETGEMPMDNVRQLNHGRTADIIADRIEMKLVDYFDDHTCHDIPANISERMQNIIRDCWESDPAVRKSAEQMLAYHF</sequence>
<reference evidence="2" key="1">
    <citation type="submission" date="2018-05" db="EMBL/GenBank/DDBJ databases">
        <authorList>
            <person name="Lanie J.A."/>
            <person name="Ng W.-L."/>
            <person name="Kazmierczak K.M."/>
            <person name="Andrzejewski T.M."/>
            <person name="Davidsen T.M."/>
            <person name="Wayne K.J."/>
            <person name="Tettelin H."/>
            <person name="Glass J.I."/>
            <person name="Rusch D."/>
            <person name="Podicherti R."/>
            <person name="Tsui H.-C.T."/>
            <person name="Winkler M.E."/>
        </authorList>
    </citation>
    <scope>NUCLEOTIDE SEQUENCE</scope>
</reference>
<gene>
    <name evidence="2" type="ORF">METZ01_LOCUS64078</name>
</gene>
<accession>A0A381T670</accession>
<dbReference type="Gene3D" id="1.10.510.10">
    <property type="entry name" value="Transferase(Phosphotransferase) domain 1"/>
    <property type="match status" value="1"/>
</dbReference>
<protein>
    <recommendedName>
        <fullName evidence="1">Protein kinase domain-containing protein</fullName>
    </recommendedName>
</protein>
<dbReference type="GO" id="GO:0004672">
    <property type="term" value="F:protein kinase activity"/>
    <property type="evidence" value="ECO:0007669"/>
    <property type="project" value="InterPro"/>
</dbReference>
<dbReference type="SUPFAM" id="SSF56112">
    <property type="entry name" value="Protein kinase-like (PK-like)"/>
    <property type="match status" value="1"/>
</dbReference>
<dbReference type="InterPro" id="IPR000719">
    <property type="entry name" value="Prot_kinase_dom"/>
</dbReference>
<dbReference type="AlphaFoldDB" id="A0A381T670"/>
<dbReference type="GO" id="GO:0005524">
    <property type="term" value="F:ATP binding"/>
    <property type="evidence" value="ECO:0007669"/>
    <property type="project" value="InterPro"/>
</dbReference>
<dbReference type="InterPro" id="IPR011009">
    <property type="entry name" value="Kinase-like_dom_sf"/>
</dbReference>
<dbReference type="PROSITE" id="PS50011">
    <property type="entry name" value="PROTEIN_KINASE_DOM"/>
    <property type="match status" value="1"/>
</dbReference>
<feature type="domain" description="Protein kinase" evidence="1">
    <location>
        <begin position="54"/>
        <end position="315"/>
    </location>
</feature>
<evidence type="ECO:0000313" key="2">
    <source>
        <dbReference type="EMBL" id="SVA11224.1"/>
    </source>
</evidence>
<dbReference type="SMART" id="SM00220">
    <property type="entry name" value="S_TKc"/>
    <property type="match status" value="1"/>
</dbReference>
<name>A0A381T670_9ZZZZ</name>
<dbReference type="Pfam" id="PF00069">
    <property type="entry name" value="Pkinase"/>
    <property type="match status" value="1"/>
</dbReference>
<dbReference type="PANTHER" id="PTHR48011">
    <property type="entry name" value="CCR4-NOT TRANSCRIPTIONAL COMPLEX SUBUNIT CAF120-RELATED"/>
    <property type="match status" value="1"/>
</dbReference>
<dbReference type="InterPro" id="IPR052751">
    <property type="entry name" value="Plant_MAPKKK"/>
</dbReference>
<organism evidence="2">
    <name type="scientific">marine metagenome</name>
    <dbReference type="NCBI Taxonomy" id="408172"/>
    <lineage>
        <taxon>unclassified sequences</taxon>
        <taxon>metagenomes</taxon>
        <taxon>ecological metagenomes</taxon>
    </lineage>
</organism>
<dbReference type="PANTHER" id="PTHR48011:SF4">
    <property type="entry name" value="MITOGEN-ACTIVATED PROTEIN KINASE KINASE KINASE 19"/>
    <property type="match status" value="1"/>
</dbReference>
<dbReference type="GO" id="GO:0007165">
    <property type="term" value="P:signal transduction"/>
    <property type="evidence" value="ECO:0007669"/>
    <property type="project" value="TreeGrafter"/>
</dbReference>
<dbReference type="EMBL" id="UINC01004030">
    <property type="protein sequence ID" value="SVA11224.1"/>
    <property type="molecule type" value="Genomic_DNA"/>
</dbReference>
<proteinExistence type="predicted"/>